<dbReference type="PANTHER" id="PTHR12558:SF13">
    <property type="entry name" value="CELL DIVISION CYCLE PROTEIN 27 HOMOLOG"/>
    <property type="match status" value="1"/>
</dbReference>
<dbReference type="SMART" id="SM00028">
    <property type="entry name" value="TPR"/>
    <property type="match status" value="8"/>
</dbReference>
<name>A0A0S7YEE0_UNCT6</name>
<feature type="chain" id="PRO_5006640568" evidence="2">
    <location>
        <begin position="21"/>
        <end position="397"/>
    </location>
</feature>
<feature type="repeat" description="TPR" evidence="1">
    <location>
        <begin position="243"/>
        <end position="276"/>
    </location>
</feature>
<dbReference type="PANTHER" id="PTHR12558">
    <property type="entry name" value="CELL DIVISION CYCLE 16,23,27"/>
    <property type="match status" value="1"/>
</dbReference>
<evidence type="ECO:0000313" key="3">
    <source>
        <dbReference type="EMBL" id="KPJ72460.1"/>
    </source>
</evidence>
<evidence type="ECO:0000256" key="2">
    <source>
        <dbReference type="SAM" id="SignalP"/>
    </source>
</evidence>
<feature type="repeat" description="TPR" evidence="1">
    <location>
        <begin position="141"/>
        <end position="174"/>
    </location>
</feature>
<feature type="signal peptide" evidence="2">
    <location>
        <begin position="1"/>
        <end position="20"/>
    </location>
</feature>
<dbReference type="AlphaFoldDB" id="A0A0S7YEE0"/>
<dbReference type="Proteomes" id="UP000051012">
    <property type="component" value="Unassembled WGS sequence"/>
</dbReference>
<dbReference type="Pfam" id="PF14559">
    <property type="entry name" value="TPR_19"/>
    <property type="match status" value="1"/>
</dbReference>
<dbReference type="PROSITE" id="PS51257">
    <property type="entry name" value="PROKAR_LIPOPROTEIN"/>
    <property type="match status" value="1"/>
</dbReference>
<dbReference type="InterPro" id="IPR011990">
    <property type="entry name" value="TPR-like_helical_dom_sf"/>
</dbReference>
<evidence type="ECO:0000313" key="4">
    <source>
        <dbReference type="Proteomes" id="UP000051012"/>
    </source>
</evidence>
<gene>
    <name evidence="3" type="ORF">AMJ52_06250</name>
</gene>
<dbReference type="Pfam" id="PF13181">
    <property type="entry name" value="TPR_8"/>
    <property type="match status" value="1"/>
</dbReference>
<dbReference type="PROSITE" id="PS50005">
    <property type="entry name" value="TPR"/>
    <property type="match status" value="6"/>
</dbReference>
<dbReference type="Pfam" id="PF13432">
    <property type="entry name" value="TPR_16"/>
    <property type="match status" value="1"/>
</dbReference>
<sequence length="397" mass="45660">MKRMKYFVVVLIGIIVLSCAPTSTTSTTEPGVDNKEKAQQEYSIAYEYYKQGKFDDAILHFKEAVKLDPQFFAAYLALAKAYLAKNDVANAEAMYDKAKQIDPGDPRSYEGIGTIYFLYFQNYDKAITEFQAGLQVDPTNVDLLNGLAACYTKKKDYNKALDYYRKSEQIEPENIETKFAIANVYIEMGEPDKAITYLEELVAKKPNVTDVRKKLAETLVNLKRYDEALEQYTFLLEKEPDNYYYHLQRGLVYQRQKKYSSAEKSFNDAKRLAPDRALPLFYIADLYIVQMKLGKAESTIKEAQQLEPNNIYAYVLLGDVYERWGMSSKASWDKNKSKKNCGIVNSALSYFNTAISYYTKAKADVQYASYANTEINRCNTYIKALQEDKWFYCKEGG</sequence>
<dbReference type="EMBL" id="LJNI01000073">
    <property type="protein sequence ID" value="KPJ72460.1"/>
    <property type="molecule type" value="Genomic_DNA"/>
</dbReference>
<evidence type="ECO:0000256" key="1">
    <source>
        <dbReference type="PROSITE-ProRule" id="PRU00339"/>
    </source>
</evidence>
<dbReference type="SUPFAM" id="SSF48452">
    <property type="entry name" value="TPR-like"/>
    <property type="match status" value="1"/>
</dbReference>
<dbReference type="InterPro" id="IPR019734">
    <property type="entry name" value="TPR_rpt"/>
</dbReference>
<comment type="caution">
    <text evidence="3">The sequence shown here is derived from an EMBL/GenBank/DDBJ whole genome shotgun (WGS) entry which is preliminary data.</text>
</comment>
<proteinExistence type="predicted"/>
<feature type="repeat" description="TPR" evidence="1">
    <location>
        <begin position="209"/>
        <end position="242"/>
    </location>
</feature>
<feature type="repeat" description="TPR" evidence="1">
    <location>
        <begin position="38"/>
        <end position="71"/>
    </location>
</feature>
<feature type="repeat" description="TPR" evidence="1">
    <location>
        <begin position="175"/>
        <end position="208"/>
    </location>
</feature>
<dbReference type="PROSITE" id="PS50293">
    <property type="entry name" value="TPR_REGION"/>
    <property type="match status" value="1"/>
</dbReference>
<keyword evidence="1" id="KW-0802">TPR repeat</keyword>
<protein>
    <submittedName>
        <fullName evidence="3">Uncharacterized protein</fullName>
    </submittedName>
</protein>
<keyword evidence="2" id="KW-0732">Signal</keyword>
<organism evidence="3 4">
    <name type="scientific">candidate division TA06 bacterium DG_78</name>
    <dbReference type="NCBI Taxonomy" id="1703772"/>
    <lineage>
        <taxon>Bacteria</taxon>
        <taxon>Bacteria division TA06</taxon>
    </lineage>
</organism>
<accession>A0A0S7YEE0</accession>
<feature type="repeat" description="TPR" evidence="1">
    <location>
        <begin position="72"/>
        <end position="105"/>
    </location>
</feature>
<dbReference type="Gene3D" id="1.25.40.10">
    <property type="entry name" value="Tetratricopeptide repeat domain"/>
    <property type="match status" value="3"/>
</dbReference>
<reference evidence="3 4" key="1">
    <citation type="journal article" date="2015" name="Microbiome">
        <title>Genomic resolution of linkages in carbon, nitrogen, and sulfur cycling among widespread estuary sediment bacteria.</title>
        <authorList>
            <person name="Baker B.J."/>
            <person name="Lazar C.S."/>
            <person name="Teske A.P."/>
            <person name="Dick G.J."/>
        </authorList>
    </citation>
    <scope>NUCLEOTIDE SEQUENCE [LARGE SCALE GENOMIC DNA]</scope>
    <source>
        <strain evidence="3">DG_78</strain>
    </source>
</reference>